<dbReference type="SUPFAM" id="SSF56672">
    <property type="entry name" value="DNA/RNA polymerases"/>
    <property type="match status" value="1"/>
</dbReference>
<proteinExistence type="predicted"/>
<evidence type="ECO:0000313" key="3">
    <source>
        <dbReference type="Proteomes" id="UP000499080"/>
    </source>
</evidence>
<protein>
    <recommendedName>
        <fullName evidence="1">Reverse transcriptase domain-containing protein</fullName>
    </recommendedName>
</protein>
<dbReference type="GO" id="GO:0071897">
    <property type="term" value="P:DNA biosynthetic process"/>
    <property type="evidence" value="ECO:0007669"/>
    <property type="project" value="UniProtKB-ARBA"/>
</dbReference>
<dbReference type="AlphaFoldDB" id="A0A4Y2IPV1"/>
<dbReference type="PANTHER" id="PTHR19446">
    <property type="entry name" value="REVERSE TRANSCRIPTASES"/>
    <property type="match status" value="1"/>
</dbReference>
<gene>
    <name evidence="2" type="ORF">AVEN_229685_1</name>
</gene>
<dbReference type="EMBL" id="BGPR01002839">
    <property type="protein sequence ID" value="GBM79757.1"/>
    <property type="molecule type" value="Genomic_DNA"/>
</dbReference>
<dbReference type="InterPro" id="IPR000477">
    <property type="entry name" value="RT_dom"/>
</dbReference>
<dbReference type="Proteomes" id="UP000499080">
    <property type="component" value="Unassembled WGS sequence"/>
</dbReference>
<accession>A0A4Y2IPV1</accession>
<reference evidence="2 3" key="1">
    <citation type="journal article" date="2019" name="Sci. Rep.">
        <title>Orb-weaving spider Araneus ventricosus genome elucidates the spidroin gene catalogue.</title>
        <authorList>
            <person name="Kono N."/>
            <person name="Nakamura H."/>
            <person name="Ohtoshi R."/>
            <person name="Moran D.A.P."/>
            <person name="Shinohara A."/>
            <person name="Yoshida Y."/>
            <person name="Fujiwara M."/>
            <person name="Mori M."/>
            <person name="Tomita M."/>
            <person name="Arakawa K."/>
        </authorList>
    </citation>
    <scope>NUCLEOTIDE SEQUENCE [LARGE SCALE GENOMIC DNA]</scope>
</reference>
<feature type="domain" description="Reverse transcriptase" evidence="1">
    <location>
        <begin position="27"/>
        <end position="164"/>
    </location>
</feature>
<evidence type="ECO:0000313" key="2">
    <source>
        <dbReference type="EMBL" id="GBM79757.1"/>
    </source>
</evidence>
<organism evidence="2 3">
    <name type="scientific">Araneus ventricosus</name>
    <name type="common">Orbweaver spider</name>
    <name type="synonym">Epeira ventricosa</name>
    <dbReference type="NCBI Taxonomy" id="182803"/>
    <lineage>
        <taxon>Eukaryota</taxon>
        <taxon>Metazoa</taxon>
        <taxon>Ecdysozoa</taxon>
        <taxon>Arthropoda</taxon>
        <taxon>Chelicerata</taxon>
        <taxon>Arachnida</taxon>
        <taxon>Araneae</taxon>
        <taxon>Araneomorphae</taxon>
        <taxon>Entelegynae</taxon>
        <taxon>Araneoidea</taxon>
        <taxon>Araneidae</taxon>
        <taxon>Araneus</taxon>
    </lineage>
</organism>
<comment type="caution">
    <text evidence="2">The sequence shown here is derived from an EMBL/GenBank/DDBJ whole genome shotgun (WGS) entry which is preliminary data.</text>
</comment>
<dbReference type="Pfam" id="PF00078">
    <property type="entry name" value="RVT_1"/>
    <property type="match status" value="1"/>
</dbReference>
<name>A0A4Y2IPV1_ARAVE</name>
<dbReference type="OrthoDB" id="6437148at2759"/>
<dbReference type="InterPro" id="IPR043502">
    <property type="entry name" value="DNA/RNA_pol_sf"/>
</dbReference>
<sequence length="177" mass="20163">MLISEKIPNIFQNSTDSFSSTKKGKEKNSINSYRLISLLSILGKLLEKLLVQRVNFTLNKQNVLNRHQFGFREGKSINHALRKLLDVIEDAKKREHYAIVISLDIQVAFDNLKYDTIRKGLRKLYTKSNILETLEDISNRKVAIQTSDGPAVWKQTQGCPQGSSHLLSSGILSQMKY</sequence>
<keyword evidence="3" id="KW-1185">Reference proteome</keyword>
<evidence type="ECO:0000259" key="1">
    <source>
        <dbReference type="Pfam" id="PF00078"/>
    </source>
</evidence>